<keyword evidence="6" id="KW-0443">Lipid metabolism</keyword>
<evidence type="ECO:0000256" key="4">
    <source>
        <dbReference type="ARBA" id="ARBA00022692"/>
    </source>
</evidence>
<evidence type="ECO:0000256" key="9">
    <source>
        <dbReference type="SAM" id="MobiDB-lite"/>
    </source>
</evidence>
<sequence>MEGDIYYPSYTLEREISNFIKVWISVVVSLCYCYFSAKFIPTGMPRLFSIIPIVSLFFALPLKLHSTNLGCNTAFFIAWLSNFKLLLFAFDKGPLSKPSLSLPHFIAIACFPIRIQQNPPTKSQSNLTKNQNEKNPPTKLVSQNGHNRQNSYLKTTGKGSKSIWNYALKVALVALFLRIYEFSDRIHPKIILVIYCLHIYITLEIMLAMGAAVARGVFGFELEPPFDEPYLSTSLQDFWGRRWNLVVSRTLRPTVYDPVLCISARLMGRKWAALPAVMSTFVVSGLMHELMFYYMGRVRPTWEITWFFLLHGACLVVEIGIKKVVNGRFWLPRVIATPMTVGFVMVTGFWLFFPQLLRCKGDVRALEEYALVGAFVKDVVAGVMLGNFSSRVQ</sequence>
<dbReference type="Proteomes" id="UP000823749">
    <property type="component" value="Chromosome 2"/>
</dbReference>
<dbReference type="AlphaFoldDB" id="A0AAV6L8S7"/>
<dbReference type="PANTHER" id="PTHR31595:SF77">
    <property type="entry name" value="ACYL-COA--STEROL O-ACYLTRANSFERASE 1-LIKE"/>
    <property type="match status" value="1"/>
</dbReference>
<dbReference type="InterPro" id="IPR032805">
    <property type="entry name" value="Wax_synthase_dom"/>
</dbReference>
<feature type="transmembrane region" description="Helical" evidence="10">
    <location>
        <begin position="333"/>
        <end position="353"/>
    </location>
</feature>
<organism evidence="12 13">
    <name type="scientific">Rhododendron griersonianum</name>
    <dbReference type="NCBI Taxonomy" id="479676"/>
    <lineage>
        <taxon>Eukaryota</taxon>
        <taxon>Viridiplantae</taxon>
        <taxon>Streptophyta</taxon>
        <taxon>Embryophyta</taxon>
        <taxon>Tracheophyta</taxon>
        <taxon>Spermatophyta</taxon>
        <taxon>Magnoliopsida</taxon>
        <taxon>eudicotyledons</taxon>
        <taxon>Gunneridae</taxon>
        <taxon>Pentapetalae</taxon>
        <taxon>asterids</taxon>
        <taxon>Ericales</taxon>
        <taxon>Ericaceae</taxon>
        <taxon>Ericoideae</taxon>
        <taxon>Rhodoreae</taxon>
        <taxon>Rhododendron</taxon>
    </lineage>
</organism>
<name>A0AAV6L8S7_9ERIC</name>
<dbReference type="InterPro" id="IPR044851">
    <property type="entry name" value="Wax_synthase"/>
</dbReference>
<keyword evidence="7 10" id="KW-0472">Membrane</keyword>
<feature type="transmembrane region" description="Helical" evidence="10">
    <location>
        <begin position="272"/>
        <end position="292"/>
    </location>
</feature>
<reference evidence="12" key="1">
    <citation type="submission" date="2020-08" db="EMBL/GenBank/DDBJ databases">
        <title>Plant Genome Project.</title>
        <authorList>
            <person name="Zhang R.-G."/>
        </authorList>
    </citation>
    <scope>NUCLEOTIDE SEQUENCE</scope>
    <source>
        <strain evidence="12">WSP0</strain>
        <tissue evidence="12">Leaf</tissue>
    </source>
</reference>
<proteinExistence type="inferred from homology"/>
<gene>
    <name evidence="12" type="ORF">RHGRI_004262</name>
</gene>
<feature type="region of interest" description="Disordered" evidence="9">
    <location>
        <begin position="120"/>
        <end position="152"/>
    </location>
</feature>
<evidence type="ECO:0000256" key="10">
    <source>
        <dbReference type="SAM" id="Phobius"/>
    </source>
</evidence>
<keyword evidence="13" id="KW-1185">Reference proteome</keyword>
<comment type="subcellular location">
    <subcellularLocation>
        <location evidence="1">Membrane</location>
        <topology evidence="1">Multi-pass membrane protein</topology>
    </subcellularLocation>
</comment>
<feature type="transmembrane region" description="Helical" evidence="10">
    <location>
        <begin position="163"/>
        <end position="180"/>
    </location>
</feature>
<dbReference type="GO" id="GO:0016020">
    <property type="term" value="C:membrane"/>
    <property type="evidence" value="ECO:0007669"/>
    <property type="project" value="UniProtKB-SubCell"/>
</dbReference>
<keyword evidence="3" id="KW-0808">Transferase</keyword>
<dbReference type="PANTHER" id="PTHR31595">
    <property type="entry name" value="LONG-CHAIN-ALCOHOL O-FATTY-ACYLTRANSFERASE 3-RELATED"/>
    <property type="match status" value="1"/>
</dbReference>
<comment type="similarity">
    <text evidence="2">Belongs to the wax synthase family.</text>
</comment>
<keyword evidence="8" id="KW-0012">Acyltransferase</keyword>
<dbReference type="EMBL" id="JACTNZ010000002">
    <property type="protein sequence ID" value="KAG5561182.1"/>
    <property type="molecule type" value="Genomic_DNA"/>
</dbReference>
<dbReference type="GO" id="GO:0008374">
    <property type="term" value="F:O-acyltransferase activity"/>
    <property type="evidence" value="ECO:0007669"/>
    <property type="project" value="InterPro"/>
</dbReference>
<keyword evidence="4 10" id="KW-0812">Transmembrane</keyword>
<feature type="transmembrane region" description="Helical" evidence="10">
    <location>
        <begin position="43"/>
        <end position="62"/>
    </location>
</feature>
<evidence type="ECO:0000259" key="11">
    <source>
        <dbReference type="Pfam" id="PF13813"/>
    </source>
</evidence>
<accession>A0AAV6L8S7</accession>
<evidence type="ECO:0000256" key="2">
    <source>
        <dbReference type="ARBA" id="ARBA00007282"/>
    </source>
</evidence>
<dbReference type="GO" id="GO:0006629">
    <property type="term" value="P:lipid metabolic process"/>
    <property type="evidence" value="ECO:0007669"/>
    <property type="project" value="UniProtKB-KW"/>
</dbReference>
<dbReference type="InterPro" id="IPR017088">
    <property type="entry name" value="Wax_synthase_Magnoliopsida"/>
</dbReference>
<evidence type="ECO:0000313" key="12">
    <source>
        <dbReference type="EMBL" id="KAG5561182.1"/>
    </source>
</evidence>
<evidence type="ECO:0000256" key="3">
    <source>
        <dbReference type="ARBA" id="ARBA00022679"/>
    </source>
</evidence>
<protein>
    <recommendedName>
        <fullName evidence="11">Wax synthase domain-containing protein</fullName>
    </recommendedName>
</protein>
<feature type="transmembrane region" description="Helical" evidence="10">
    <location>
        <begin position="69"/>
        <end position="90"/>
    </location>
</feature>
<feature type="domain" description="Wax synthase" evidence="11">
    <location>
        <begin position="223"/>
        <end position="309"/>
    </location>
</feature>
<feature type="transmembrane region" description="Helical" evidence="10">
    <location>
        <begin position="192"/>
        <end position="214"/>
    </location>
</feature>
<feature type="transmembrane region" description="Helical" evidence="10">
    <location>
        <begin position="304"/>
        <end position="321"/>
    </location>
</feature>
<evidence type="ECO:0000256" key="6">
    <source>
        <dbReference type="ARBA" id="ARBA00023098"/>
    </source>
</evidence>
<evidence type="ECO:0000256" key="8">
    <source>
        <dbReference type="ARBA" id="ARBA00023315"/>
    </source>
</evidence>
<dbReference type="Pfam" id="PF13813">
    <property type="entry name" value="MBOAT_2"/>
    <property type="match status" value="1"/>
</dbReference>
<evidence type="ECO:0000256" key="1">
    <source>
        <dbReference type="ARBA" id="ARBA00004141"/>
    </source>
</evidence>
<dbReference type="PIRSF" id="PIRSF037006">
    <property type="entry name" value="Wax_synthase"/>
    <property type="match status" value="1"/>
</dbReference>
<evidence type="ECO:0000256" key="5">
    <source>
        <dbReference type="ARBA" id="ARBA00022989"/>
    </source>
</evidence>
<evidence type="ECO:0000313" key="13">
    <source>
        <dbReference type="Proteomes" id="UP000823749"/>
    </source>
</evidence>
<comment type="caution">
    <text evidence="12">The sequence shown here is derived from an EMBL/GenBank/DDBJ whole genome shotgun (WGS) entry which is preliminary data.</text>
</comment>
<evidence type="ECO:0000256" key="7">
    <source>
        <dbReference type="ARBA" id="ARBA00023136"/>
    </source>
</evidence>
<keyword evidence="5 10" id="KW-1133">Transmembrane helix</keyword>